<accession>A0ABY9UCZ4</accession>
<evidence type="ECO:0000256" key="1">
    <source>
        <dbReference type="SAM" id="Phobius"/>
    </source>
</evidence>
<reference evidence="2 3" key="1">
    <citation type="submission" date="2023-09" db="EMBL/GenBank/DDBJ databases">
        <title>The genome sequence of Streptomyces anthocyanicus.</title>
        <authorList>
            <person name="Mo P."/>
        </authorList>
    </citation>
    <scope>NUCLEOTIDE SEQUENCE [LARGE SCALE GENOMIC DNA]</scope>
    <source>
        <strain evidence="2 3">JCM 4387</strain>
    </source>
</reference>
<organism evidence="2 3">
    <name type="scientific">Streptomyces violaceus</name>
    <name type="common">Streptomyces venezuelae</name>
    <dbReference type="NCBI Taxonomy" id="1936"/>
    <lineage>
        <taxon>Bacteria</taxon>
        <taxon>Bacillati</taxon>
        <taxon>Actinomycetota</taxon>
        <taxon>Actinomycetes</taxon>
        <taxon>Kitasatosporales</taxon>
        <taxon>Streptomycetaceae</taxon>
        <taxon>Streptomyces</taxon>
    </lineage>
</organism>
<evidence type="ECO:0000313" key="2">
    <source>
        <dbReference type="EMBL" id="WND20778.1"/>
    </source>
</evidence>
<dbReference type="Proteomes" id="UP001249394">
    <property type="component" value="Chromosome"/>
</dbReference>
<keyword evidence="3" id="KW-1185">Reference proteome</keyword>
<dbReference type="EMBL" id="CP134213">
    <property type="protein sequence ID" value="WND20778.1"/>
    <property type="molecule type" value="Genomic_DNA"/>
</dbReference>
<keyword evidence="1" id="KW-1133">Transmembrane helix</keyword>
<feature type="transmembrane region" description="Helical" evidence="1">
    <location>
        <begin position="36"/>
        <end position="63"/>
    </location>
</feature>
<evidence type="ECO:0008006" key="4">
    <source>
        <dbReference type="Google" id="ProtNLM"/>
    </source>
</evidence>
<proteinExistence type="predicted"/>
<gene>
    <name evidence="2" type="ORF">RI060_27110</name>
</gene>
<name>A0ABY9UCZ4_STRVL</name>
<keyword evidence="1" id="KW-0472">Membrane</keyword>
<keyword evidence="1" id="KW-0812">Transmembrane</keyword>
<protein>
    <recommendedName>
        <fullName evidence="4">Integral membrane protein</fullName>
    </recommendedName>
</protein>
<sequence length="88" mass="8995">MSPNQKKAVVVFVAFLISIIGGLAAALTMDNMVEDAGGWACLAVGCGAWLAMFFGSAGIIGLFEFTDTRAPAVRQVPPNPNGPGTPVA</sequence>
<evidence type="ECO:0000313" key="3">
    <source>
        <dbReference type="Proteomes" id="UP001249394"/>
    </source>
</evidence>